<keyword evidence="3" id="KW-1185">Reference proteome</keyword>
<protein>
    <submittedName>
        <fullName evidence="2">DUF3034 family protein</fullName>
    </submittedName>
</protein>
<dbReference type="InterPro" id="IPR021393">
    <property type="entry name" value="DUF3034"/>
</dbReference>
<evidence type="ECO:0000256" key="1">
    <source>
        <dbReference type="SAM" id="SignalP"/>
    </source>
</evidence>
<comment type="caution">
    <text evidence="2">The sequence shown here is derived from an EMBL/GenBank/DDBJ whole genome shotgun (WGS) entry which is preliminary data.</text>
</comment>
<reference evidence="2 3" key="1">
    <citation type="submission" date="2024-09" db="EMBL/GenBank/DDBJ databases">
        <authorList>
            <person name="Sun Q."/>
            <person name="Mori K."/>
        </authorList>
    </citation>
    <scope>NUCLEOTIDE SEQUENCE [LARGE SCALE GENOMIC DNA]</scope>
    <source>
        <strain evidence="2 3">NCAIM B.02537</strain>
    </source>
</reference>
<accession>A0ABV6PGH3</accession>
<gene>
    <name evidence="2" type="ORF">ACFFF7_05875</name>
</gene>
<proteinExistence type="predicted"/>
<feature type="chain" id="PRO_5046830512" evidence="1">
    <location>
        <begin position="18"/>
        <end position="286"/>
    </location>
</feature>
<sequence>MAAIALGAMGLATSASAGPERIGGKLPLTGGISTVEGSAGGGLATWALIAGDETEDGNGGAAQLTQVELPDFGLTVVSGSIGIRNRVELSVAHQIFNTRKAGAALGLGRSYTLGQDVFGVKVRVIGDAVWDQDKLLPQISVGLQHKRANRGALIRALGGKSSNGTDFYVSATKIVLPLSMLVNGTARWTNANQFGLLGFGGDIRSGRSLQFEGSAALLATPKMALGIEFRTKPDNLGFAREDASLDLFAVAAIGHHLTATAAFVDLGDIATFRRQRGLFVALQGSF</sequence>
<dbReference type="RefSeq" id="WP_379480425.1">
    <property type="nucleotide sequence ID" value="NZ_JBHLTL010000001.1"/>
</dbReference>
<dbReference type="Pfam" id="PF11231">
    <property type="entry name" value="DUF3034"/>
    <property type="match status" value="1"/>
</dbReference>
<organism evidence="2 3">
    <name type="scientific">Novosphingobium aquiterrae</name>
    <dbReference type="NCBI Taxonomy" id="624388"/>
    <lineage>
        <taxon>Bacteria</taxon>
        <taxon>Pseudomonadati</taxon>
        <taxon>Pseudomonadota</taxon>
        <taxon>Alphaproteobacteria</taxon>
        <taxon>Sphingomonadales</taxon>
        <taxon>Sphingomonadaceae</taxon>
        <taxon>Novosphingobium</taxon>
    </lineage>
</organism>
<dbReference type="Proteomes" id="UP001589943">
    <property type="component" value="Unassembled WGS sequence"/>
</dbReference>
<name>A0ABV6PGH3_9SPHN</name>
<keyword evidence="1" id="KW-0732">Signal</keyword>
<dbReference type="EMBL" id="JBHLTL010000001">
    <property type="protein sequence ID" value="MFC0588937.1"/>
    <property type="molecule type" value="Genomic_DNA"/>
</dbReference>
<feature type="signal peptide" evidence="1">
    <location>
        <begin position="1"/>
        <end position="17"/>
    </location>
</feature>
<evidence type="ECO:0000313" key="2">
    <source>
        <dbReference type="EMBL" id="MFC0588937.1"/>
    </source>
</evidence>
<evidence type="ECO:0000313" key="3">
    <source>
        <dbReference type="Proteomes" id="UP001589943"/>
    </source>
</evidence>